<dbReference type="EMBL" id="MU167210">
    <property type="protein sequence ID" value="KAG0151875.1"/>
    <property type="molecule type" value="Genomic_DNA"/>
</dbReference>
<proteinExistence type="predicted"/>
<organism evidence="1 2">
    <name type="scientific">Cronartium quercuum f. sp. fusiforme G11</name>
    <dbReference type="NCBI Taxonomy" id="708437"/>
    <lineage>
        <taxon>Eukaryota</taxon>
        <taxon>Fungi</taxon>
        <taxon>Dikarya</taxon>
        <taxon>Basidiomycota</taxon>
        <taxon>Pucciniomycotina</taxon>
        <taxon>Pucciniomycetes</taxon>
        <taxon>Pucciniales</taxon>
        <taxon>Coleosporiaceae</taxon>
        <taxon>Cronartium</taxon>
    </lineage>
</organism>
<dbReference type="OrthoDB" id="116316at2759"/>
<evidence type="ECO:0000313" key="1">
    <source>
        <dbReference type="EMBL" id="KAG0151875.1"/>
    </source>
</evidence>
<evidence type="ECO:0000313" key="2">
    <source>
        <dbReference type="Proteomes" id="UP000886653"/>
    </source>
</evidence>
<comment type="caution">
    <text evidence="1">The sequence shown here is derived from an EMBL/GenBank/DDBJ whole genome shotgun (WGS) entry which is preliminary data.</text>
</comment>
<dbReference type="AlphaFoldDB" id="A0A9P6NR69"/>
<accession>A0A9P6NR69</accession>
<sequence length="168" mass="19710">MPPKTTTAEDDTPEWKTLNFRFKVMNIVRSSGDHLKKDGSNYREWEYRIRDLVDDWIEPGWLDREDAHVTDPKGDRIVLMMIKYSLEIDVAMKISKVQSAAEAMRMIKALFYFPSRSKQVACLRNILAVRLDDNDDINTYLRAMALPSQRTRWSLSAANWHYQPDTPR</sequence>
<name>A0A9P6NR69_9BASI</name>
<keyword evidence="2" id="KW-1185">Reference proteome</keyword>
<reference evidence="1" key="1">
    <citation type="submission" date="2013-11" db="EMBL/GenBank/DDBJ databases">
        <title>Genome sequence of the fusiform rust pathogen reveals effectors for host alternation and coevolution with pine.</title>
        <authorList>
            <consortium name="DOE Joint Genome Institute"/>
            <person name="Smith K."/>
            <person name="Pendleton A."/>
            <person name="Kubisiak T."/>
            <person name="Anderson C."/>
            <person name="Salamov A."/>
            <person name="Aerts A."/>
            <person name="Riley R."/>
            <person name="Clum A."/>
            <person name="Lindquist E."/>
            <person name="Ence D."/>
            <person name="Campbell M."/>
            <person name="Kronenberg Z."/>
            <person name="Feau N."/>
            <person name="Dhillon B."/>
            <person name="Hamelin R."/>
            <person name="Burleigh J."/>
            <person name="Smith J."/>
            <person name="Yandell M."/>
            <person name="Nelson C."/>
            <person name="Grigoriev I."/>
            <person name="Davis J."/>
        </authorList>
    </citation>
    <scope>NUCLEOTIDE SEQUENCE</scope>
    <source>
        <strain evidence="1">G11</strain>
    </source>
</reference>
<gene>
    <name evidence="1" type="ORF">CROQUDRAFT_650436</name>
</gene>
<protein>
    <submittedName>
        <fullName evidence="1">Uncharacterized protein</fullName>
    </submittedName>
</protein>
<dbReference type="Proteomes" id="UP000886653">
    <property type="component" value="Unassembled WGS sequence"/>
</dbReference>